<accession>A0ABP0BLJ5</accession>
<sequence>MPATIYQAHGTSINREDALASEKNVIARNSQFYSLVHLSERLWRDRPAVAALVAMHVGARPECVEMGDPKIWKRGGFNLVVPMIVRDKEPRAEDKSEGRDTGTDKASGQAAPPVLLRIPLPAKVGEVQHPGSVMDKLRCEMASYIWMQRHCPEAVAAWLRKPVPSAYLPVALPPGPVPQPLEETGYMILENLSGAQFGRQLPYVVPRDRPLHKLCDDEPVKTRNLCRDLSRIMLSLARVPQPRIGAFWVCLADGTIRLNGRPATCDMAISESEGAARTIALDTTYASADRYVADLARFHELGFRARPNAALDKEDAQLQMAIMVALRAVAHHFVDAGAADNCGPFLPYLSDGNAGNILVDGDWHVTAIFDLEWLFAAPVAQLQPPLWLTWDSIDHVALQEDTPLSDAMEANWTSERTWFYLALSSVDGMTHIYNRRLKRLFWPAAVETGADTDGGSDEKADTDKPHQEAAPALPDEALYQLWQPDARAIIAQKLIDREQHVAAIERLFEDKA</sequence>
<name>A0ABP0BLJ5_9PEZI</name>
<evidence type="ECO:0000313" key="3">
    <source>
        <dbReference type="Proteomes" id="UP001642405"/>
    </source>
</evidence>
<protein>
    <recommendedName>
        <fullName evidence="4">Aminoglycoside phosphotransferase domain-containing protein</fullName>
    </recommendedName>
</protein>
<proteinExistence type="predicted"/>
<gene>
    <name evidence="2" type="ORF">SCUCBS95973_004035</name>
</gene>
<dbReference type="PANTHER" id="PTHR21310">
    <property type="entry name" value="AMINOGLYCOSIDE PHOSPHOTRANSFERASE-RELATED-RELATED"/>
    <property type="match status" value="1"/>
</dbReference>
<evidence type="ECO:0008006" key="4">
    <source>
        <dbReference type="Google" id="ProtNLM"/>
    </source>
</evidence>
<comment type="caution">
    <text evidence="2">The sequence shown here is derived from an EMBL/GenBank/DDBJ whole genome shotgun (WGS) entry which is preliminary data.</text>
</comment>
<dbReference type="Proteomes" id="UP001642405">
    <property type="component" value="Unassembled WGS sequence"/>
</dbReference>
<evidence type="ECO:0000313" key="2">
    <source>
        <dbReference type="EMBL" id="CAK7220079.1"/>
    </source>
</evidence>
<feature type="region of interest" description="Disordered" evidence="1">
    <location>
        <begin position="88"/>
        <end position="110"/>
    </location>
</feature>
<dbReference type="EMBL" id="CAWUHB010000019">
    <property type="protein sequence ID" value="CAK7220079.1"/>
    <property type="molecule type" value="Genomic_DNA"/>
</dbReference>
<organism evidence="2 3">
    <name type="scientific">Sporothrix curviconia</name>
    <dbReference type="NCBI Taxonomy" id="1260050"/>
    <lineage>
        <taxon>Eukaryota</taxon>
        <taxon>Fungi</taxon>
        <taxon>Dikarya</taxon>
        <taxon>Ascomycota</taxon>
        <taxon>Pezizomycotina</taxon>
        <taxon>Sordariomycetes</taxon>
        <taxon>Sordariomycetidae</taxon>
        <taxon>Ophiostomatales</taxon>
        <taxon>Ophiostomataceae</taxon>
        <taxon>Sporothrix</taxon>
    </lineage>
</organism>
<evidence type="ECO:0000256" key="1">
    <source>
        <dbReference type="SAM" id="MobiDB-lite"/>
    </source>
</evidence>
<dbReference type="PANTHER" id="PTHR21310:SF37">
    <property type="entry name" value="AMINOGLYCOSIDE PHOSPHOTRANSFERASE DOMAIN-CONTAINING PROTEIN"/>
    <property type="match status" value="1"/>
</dbReference>
<reference evidence="2 3" key="1">
    <citation type="submission" date="2024-01" db="EMBL/GenBank/DDBJ databases">
        <authorList>
            <person name="Allen C."/>
            <person name="Tagirdzhanova G."/>
        </authorList>
    </citation>
    <scope>NUCLEOTIDE SEQUENCE [LARGE SCALE GENOMIC DNA]</scope>
</reference>
<dbReference type="InterPro" id="IPR051678">
    <property type="entry name" value="AGP_Transferase"/>
</dbReference>
<feature type="compositionally biased region" description="Basic and acidic residues" evidence="1">
    <location>
        <begin position="88"/>
        <end position="103"/>
    </location>
</feature>
<keyword evidence="3" id="KW-1185">Reference proteome</keyword>